<evidence type="ECO:0000256" key="15">
    <source>
        <dbReference type="ARBA" id="ARBA00022884"/>
    </source>
</evidence>
<dbReference type="InterPro" id="IPR012340">
    <property type="entry name" value="NA-bd_OB-fold"/>
</dbReference>
<dbReference type="GO" id="GO:0000177">
    <property type="term" value="C:cytoplasmic exosome (RNase complex)"/>
    <property type="evidence" value="ECO:0007669"/>
    <property type="project" value="TreeGrafter"/>
</dbReference>
<dbReference type="Gene3D" id="3.40.50.1010">
    <property type="entry name" value="5'-nuclease"/>
    <property type="match status" value="1"/>
</dbReference>
<comment type="cofactor">
    <cofactor evidence="2">
        <name>Mg(2+)</name>
        <dbReference type="ChEBI" id="CHEBI:18420"/>
    </cofactor>
</comment>
<evidence type="ECO:0000256" key="13">
    <source>
        <dbReference type="ARBA" id="ARBA00022839"/>
    </source>
</evidence>
<dbReference type="PROSITE" id="PS01175">
    <property type="entry name" value="RIBONUCLEASE_II"/>
    <property type="match status" value="1"/>
</dbReference>
<keyword evidence="9" id="KW-0698">rRNA processing</keyword>
<evidence type="ECO:0000256" key="11">
    <source>
        <dbReference type="ARBA" id="ARBA00022801"/>
    </source>
</evidence>
<dbReference type="Gene3D" id="2.40.50.700">
    <property type="match status" value="1"/>
</dbReference>
<dbReference type="InterPro" id="IPR033771">
    <property type="entry name" value="Rrp44_CSD1"/>
</dbReference>
<evidence type="ECO:0000256" key="17">
    <source>
        <dbReference type="ARBA" id="ARBA00077930"/>
    </source>
</evidence>
<name>A0A8H7RYW4_9FUNG</name>
<evidence type="ECO:0000256" key="14">
    <source>
        <dbReference type="ARBA" id="ARBA00022842"/>
    </source>
</evidence>
<feature type="domain" description="RNB" evidence="19">
    <location>
        <begin position="496"/>
        <end position="848"/>
    </location>
</feature>
<keyword evidence="14" id="KW-0460">Magnesium</keyword>
<reference evidence="20 21" key="1">
    <citation type="submission" date="2020-12" db="EMBL/GenBank/DDBJ databases">
        <title>Metabolic potential, ecology and presence of endohyphal bacteria is reflected in genomic diversity of Mucoromycotina.</title>
        <authorList>
            <person name="Muszewska A."/>
            <person name="Okrasinska A."/>
            <person name="Steczkiewicz K."/>
            <person name="Drgas O."/>
            <person name="Orlowska M."/>
            <person name="Perlinska-Lenart U."/>
            <person name="Aleksandrzak-Piekarczyk T."/>
            <person name="Szatraj K."/>
            <person name="Zielenkiewicz U."/>
            <person name="Pilsyk S."/>
            <person name="Malc E."/>
            <person name="Mieczkowski P."/>
            <person name="Kruszewska J.S."/>
            <person name="Biernat P."/>
            <person name="Pawlowska J."/>
        </authorList>
    </citation>
    <scope>NUCLEOTIDE SEQUENCE [LARGE SCALE GENOMIC DNA]</scope>
    <source>
        <strain evidence="20 21">CBS 142.35</strain>
    </source>
</reference>
<dbReference type="Pfam" id="PF17216">
    <property type="entry name" value="Rrp44_CSD1"/>
    <property type="match status" value="1"/>
</dbReference>
<evidence type="ECO:0000256" key="6">
    <source>
        <dbReference type="ARBA" id="ARBA00012163"/>
    </source>
</evidence>
<gene>
    <name evidence="20" type="ORF">INT45_005824</name>
</gene>
<dbReference type="InterPro" id="IPR001900">
    <property type="entry name" value="RNase_II/R"/>
</dbReference>
<keyword evidence="16" id="KW-0539">Nucleus</keyword>
<dbReference type="SUPFAM" id="SSF50249">
    <property type="entry name" value="Nucleic acid-binding proteins"/>
    <property type="match status" value="2"/>
</dbReference>
<dbReference type="CDD" id="cd09862">
    <property type="entry name" value="PIN_Rrp44-like"/>
    <property type="match status" value="1"/>
</dbReference>
<dbReference type="GO" id="GO:0006364">
    <property type="term" value="P:rRNA processing"/>
    <property type="evidence" value="ECO:0007669"/>
    <property type="project" value="UniProtKB-KW"/>
</dbReference>
<keyword evidence="12" id="KW-0271">Exosome</keyword>
<comment type="catalytic activity">
    <reaction evidence="1">
        <text>Exonucleolytic cleavage in the 3'- to 5'-direction to yield nucleoside 5'-phosphates.</text>
        <dbReference type="EC" id="3.1.13.1"/>
    </reaction>
</comment>
<dbReference type="OrthoDB" id="372421at2759"/>
<evidence type="ECO:0000256" key="5">
    <source>
        <dbReference type="ARBA" id="ARBA00005785"/>
    </source>
</evidence>
<dbReference type="FunFam" id="2.40.50.700:FF:000001">
    <property type="entry name" value="Exosome complex exonuclease exoribonuclease (Rrp44)"/>
    <property type="match status" value="1"/>
</dbReference>
<evidence type="ECO:0000256" key="12">
    <source>
        <dbReference type="ARBA" id="ARBA00022835"/>
    </source>
</evidence>
<comment type="subcellular location">
    <subcellularLocation>
        <location evidence="4">Cytoplasm</location>
    </subcellularLocation>
    <subcellularLocation>
        <location evidence="3">Nucleus</location>
    </subcellularLocation>
</comment>
<dbReference type="GO" id="GO:0008859">
    <property type="term" value="F:exoribonuclease II activity"/>
    <property type="evidence" value="ECO:0007669"/>
    <property type="project" value="UniProtKB-EC"/>
</dbReference>
<dbReference type="InterPro" id="IPR041505">
    <property type="entry name" value="Dis3_CSD2"/>
</dbReference>
<evidence type="ECO:0000313" key="21">
    <source>
        <dbReference type="Proteomes" id="UP000646827"/>
    </source>
</evidence>
<dbReference type="PANTHER" id="PTHR23355:SF30">
    <property type="entry name" value="DIS3-LIKE EXONUCLEASE 1"/>
    <property type="match status" value="1"/>
</dbReference>
<keyword evidence="13" id="KW-0269">Exonuclease</keyword>
<evidence type="ECO:0000256" key="2">
    <source>
        <dbReference type="ARBA" id="ARBA00001946"/>
    </source>
</evidence>
<dbReference type="EC" id="3.1.13.1" evidence="6"/>
<keyword evidence="10" id="KW-0540">Nuclease</keyword>
<evidence type="ECO:0000313" key="20">
    <source>
        <dbReference type="EMBL" id="KAG2219093.1"/>
    </source>
</evidence>
<dbReference type="GO" id="GO:0000176">
    <property type="term" value="C:nuclear exosome (RNase complex)"/>
    <property type="evidence" value="ECO:0007669"/>
    <property type="project" value="UniProtKB-ARBA"/>
</dbReference>
<evidence type="ECO:0000256" key="7">
    <source>
        <dbReference type="ARBA" id="ARBA00016366"/>
    </source>
</evidence>
<evidence type="ECO:0000256" key="3">
    <source>
        <dbReference type="ARBA" id="ARBA00004123"/>
    </source>
</evidence>
<dbReference type="AlphaFoldDB" id="A0A8H7RYW4"/>
<organism evidence="20 21">
    <name type="scientific">Circinella minor</name>
    <dbReference type="NCBI Taxonomy" id="1195481"/>
    <lineage>
        <taxon>Eukaryota</taxon>
        <taxon>Fungi</taxon>
        <taxon>Fungi incertae sedis</taxon>
        <taxon>Mucoromycota</taxon>
        <taxon>Mucoromycotina</taxon>
        <taxon>Mucoromycetes</taxon>
        <taxon>Mucorales</taxon>
        <taxon>Lichtheimiaceae</taxon>
        <taxon>Circinella</taxon>
    </lineage>
</organism>
<dbReference type="Pfam" id="PF17849">
    <property type="entry name" value="OB_Dis3"/>
    <property type="match status" value="1"/>
</dbReference>
<evidence type="ECO:0000256" key="18">
    <source>
        <dbReference type="RuleBase" id="RU003901"/>
    </source>
</evidence>
<evidence type="ECO:0000256" key="10">
    <source>
        <dbReference type="ARBA" id="ARBA00022722"/>
    </source>
</evidence>
<dbReference type="PANTHER" id="PTHR23355">
    <property type="entry name" value="RIBONUCLEASE"/>
    <property type="match status" value="1"/>
</dbReference>
<dbReference type="Proteomes" id="UP000646827">
    <property type="component" value="Unassembled WGS sequence"/>
</dbReference>
<dbReference type="GO" id="GO:0016075">
    <property type="term" value="P:rRNA catabolic process"/>
    <property type="evidence" value="ECO:0007669"/>
    <property type="project" value="TreeGrafter"/>
</dbReference>
<keyword evidence="21" id="KW-1185">Reference proteome</keyword>
<evidence type="ECO:0000256" key="16">
    <source>
        <dbReference type="ARBA" id="ARBA00023242"/>
    </source>
</evidence>
<evidence type="ECO:0000256" key="1">
    <source>
        <dbReference type="ARBA" id="ARBA00001849"/>
    </source>
</evidence>
<keyword evidence="15" id="KW-0694">RNA-binding</keyword>
<accession>A0A8H7RYW4</accession>
<dbReference type="EMBL" id="JAEPRB010000195">
    <property type="protein sequence ID" value="KAG2219093.1"/>
    <property type="molecule type" value="Genomic_DNA"/>
</dbReference>
<proteinExistence type="inferred from homology"/>
<evidence type="ECO:0000256" key="4">
    <source>
        <dbReference type="ARBA" id="ARBA00004496"/>
    </source>
</evidence>
<keyword evidence="11" id="KW-0378">Hydrolase</keyword>
<dbReference type="Gene3D" id="2.40.50.140">
    <property type="entry name" value="Nucleic acid-binding proteins"/>
    <property type="match status" value="1"/>
</dbReference>
<protein>
    <recommendedName>
        <fullName evidence="7">DIS3-like exonuclease 1</fullName>
        <ecNumber evidence="6">3.1.13.1</ecNumber>
    </recommendedName>
    <alternativeName>
        <fullName evidence="17">Ribosomal RNA-processing protein 44</fullName>
    </alternativeName>
</protein>
<sequence>MPDLVYYDKTERSFFRKTRSNAIVKLVREQYLRGDIPCMSEQCPSIPPCQRVLDINTNNPKHEGLLSAHADHYVIPDMSARDKTLGGIIMRYLEILEQEELTGIILSQTIITSLQQHDKLRTYRKLRQIINDTRRNSVVFYNEVFADTRVPRLAGETASERDWRALCRMANWYSHHLGKPIVLLSEVNSTLNNNNNDDDDNQGLVTVRTMKQYIDQYWGQHTLLQNLAQVLAEAVLEDDLERIRVTSSGKKSEPAVSGYTEYKPMEELEAGIKSSRYFSGTLRCRSGTRDTGYVNGGQKLEKDILIIGSENINRAVHGDMVVVELLSENNWTTTSSKIAYGGSTEDEYEETRLTRNINTTHPTGRVIGILNRNWRSYVATIQEDTPSNGLFHLAIPLDSVIPKIRLRHHDVKLIQNQRIVVRIDSWPTSSQYPNGHYVRSLGPIHQLDTEISAILVEHGISVSQASQGFSEASLKEMPEDTVATPWKPEPNEIARRKDLRSLTVFSIDPPNCQDIDDALSIRDLDDGRIELGVHIADVSYFVKENSLTDLEARSRGTTVYLADRRFDMLPSVLSEKVCSLRGDVDRYAVSVLWTLDSKTLQVLDTWFGRTLIRSSCEMEYEQAQQLLDGESVATNLSTSLSKKLKPSVVKLATVLRAMRRQRLAKGALELESSNEVKFKIGDNHSVTDINILFLLFLYTNLTILFQNFNESEAMIMANSYVGKRIYDGFKDAAILRRHPPPNAGQFEMLVKAAESKGFPVDFSSNRALAISLERIVKNSAGDPEIARLMKTMATVAMNEAGYISSGHYVVDEYFHYGLALEFYTHFTSPIRRYADIVAHRQLLMCVEDEVAILDRQKKGTSMTQDSKVNDICDHLNLKSRESKFAQRDSTELFQSLYVLQHTTNGNPLIESGVIAEIRSNGFYVFIPRLGLKGPVFLMDKHGQPAVPLSLQSGNSDHDEEYLSNCTIDVSIPTNISVQAATLPHPIQFNLFDHVRVSLKLRKSHAHRHMVYMTLIDLEHTKVEKSIPIMSKDILMKTVMESFNNDDKEEIEDIDDIETGREVGGEKIAMSKQEIETRRQLKKSTKQQGNMYDFLEQFRKMSIAACSYVDNTTTN</sequence>
<evidence type="ECO:0000256" key="9">
    <source>
        <dbReference type="ARBA" id="ARBA00022552"/>
    </source>
</evidence>
<comment type="caution">
    <text evidence="20">The sequence shown here is derived from an EMBL/GenBank/DDBJ whole genome shotgun (WGS) entry which is preliminary data.</text>
</comment>
<evidence type="ECO:0000256" key="8">
    <source>
        <dbReference type="ARBA" id="ARBA00022490"/>
    </source>
</evidence>
<dbReference type="GO" id="GO:0000956">
    <property type="term" value="P:nuclear-transcribed mRNA catabolic process"/>
    <property type="evidence" value="ECO:0007669"/>
    <property type="project" value="UniProtKB-ARBA"/>
</dbReference>
<dbReference type="Gene3D" id="2.40.50.690">
    <property type="match status" value="1"/>
</dbReference>
<dbReference type="InterPro" id="IPR022966">
    <property type="entry name" value="RNase_II/R_CS"/>
</dbReference>
<evidence type="ECO:0000259" key="19">
    <source>
        <dbReference type="SMART" id="SM00955"/>
    </source>
</evidence>
<dbReference type="InterPro" id="IPR050180">
    <property type="entry name" value="RNR_Ribonuclease"/>
</dbReference>
<comment type="similarity">
    <text evidence="5 18">Belongs to the RNR ribonuclease family.</text>
</comment>
<dbReference type="SMART" id="SM00955">
    <property type="entry name" value="RNB"/>
    <property type="match status" value="1"/>
</dbReference>
<dbReference type="GO" id="GO:0003723">
    <property type="term" value="F:RNA binding"/>
    <property type="evidence" value="ECO:0007669"/>
    <property type="project" value="UniProtKB-KW"/>
</dbReference>
<dbReference type="Pfam" id="PF00773">
    <property type="entry name" value="RNB"/>
    <property type="match status" value="1"/>
</dbReference>
<keyword evidence="8" id="KW-0963">Cytoplasm</keyword>